<dbReference type="InterPro" id="IPR011333">
    <property type="entry name" value="SKP1/BTB/POZ_sf"/>
</dbReference>
<dbReference type="PROSITE" id="PS50097">
    <property type="entry name" value="BTB"/>
    <property type="match status" value="1"/>
</dbReference>
<organism evidence="7 8">
    <name type="scientific">Tigriopus californicus</name>
    <name type="common">Marine copepod</name>
    <dbReference type="NCBI Taxonomy" id="6832"/>
    <lineage>
        <taxon>Eukaryota</taxon>
        <taxon>Metazoa</taxon>
        <taxon>Ecdysozoa</taxon>
        <taxon>Arthropoda</taxon>
        <taxon>Crustacea</taxon>
        <taxon>Multicrustacea</taxon>
        <taxon>Hexanauplia</taxon>
        <taxon>Copepoda</taxon>
        <taxon>Harpacticoida</taxon>
        <taxon>Harpacticidae</taxon>
        <taxon>Tigriopus</taxon>
    </lineage>
</organism>
<dbReference type="SMART" id="SM00875">
    <property type="entry name" value="BACK"/>
    <property type="match status" value="1"/>
</dbReference>
<dbReference type="FunFam" id="1.25.40.420:FF:000001">
    <property type="entry name" value="Kelch-like family member 12"/>
    <property type="match status" value="1"/>
</dbReference>
<comment type="caution">
    <text evidence="7">The sequence shown here is derived from an EMBL/GenBank/DDBJ whole genome shotgun (WGS) entry which is preliminary data.</text>
</comment>
<evidence type="ECO:0000256" key="3">
    <source>
        <dbReference type="ARBA" id="ARBA00022737"/>
    </source>
</evidence>
<keyword evidence="8" id="KW-1185">Reference proteome</keyword>
<dbReference type="PANTHER" id="PTHR45632:SF17">
    <property type="entry name" value="KELCH-LIKE PROTEIN 31"/>
    <property type="match status" value="1"/>
</dbReference>
<dbReference type="Pfam" id="PF00651">
    <property type="entry name" value="BTB"/>
    <property type="match status" value="1"/>
</dbReference>
<dbReference type="OrthoDB" id="45365at2759"/>
<evidence type="ECO:0000256" key="2">
    <source>
        <dbReference type="ARBA" id="ARBA00022441"/>
    </source>
</evidence>
<dbReference type="InterPro" id="IPR006652">
    <property type="entry name" value="Kelch_1"/>
</dbReference>
<gene>
    <name evidence="7" type="ORF">TCAL_04444</name>
</gene>
<dbReference type="InterPro" id="IPR011705">
    <property type="entry name" value="BACK"/>
</dbReference>
<name>A0A553NUJ4_TIGCA</name>
<evidence type="ECO:0000256" key="4">
    <source>
        <dbReference type="ARBA" id="ARBA00043912"/>
    </source>
</evidence>
<dbReference type="GO" id="GO:0005737">
    <property type="term" value="C:cytoplasm"/>
    <property type="evidence" value="ECO:0007669"/>
    <property type="project" value="UniProtKB-ARBA"/>
</dbReference>
<evidence type="ECO:0000259" key="6">
    <source>
        <dbReference type="PROSITE" id="PS50097"/>
    </source>
</evidence>
<feature type="compositionally biased region" description="Low complexity" evidence="5">
    <location>
        <begin position="15"/>
        <end position="33"/>
    </location>
</feature>
<dbReference type="SMART" id="SM00612">
    <property type="entry name" value="Kelch"/>
    <property type="match status" value="6"/>
</dbReference>
<dbReference type="Gene3D" id="3.30.710.10">
    <property type="entry name" value="Potassium Channel Kv1.1, Chain A"/>
    <property type="match status" value="1"/>
</dbReference>
<keyword evidence="3" id="KW-0677">Repeat</keyword>
<dbReference type="InterPro" id="IPR011043">
    <property type="entry name" value="Gal_Oxase/kelch_b-propeller"/>
</dbReference>
<dbReference type="STRING" id="6832.A0A553NUJ4"/>
<dbReference type="InterPro" id="IPR017096">
    <property type="entry name" value="BTB-kelch_protein"/>
</dbReference>
<dbReference type="GO" id="GO:0016567">
    <property type="term" value="P:protein ubiquitination"/>
    <property type="evidence" value="ECO:0007669"/>
    <property type="project" value="UniProtKB-UniPathway"/>
</dbReference>
<dbReference type="InterPro" id="IPR000210">
    <property type="entry name" value="BTB/POZ_dom"/>
</dbReference>
<dbReference type="InterPro" id="IPR056737">
    <property type="entry name" value="Beta-prop_ATRN-MKLN-like"/>
</dbReference>
<sequence length="669" mass="74768">MSAKSPSGALVQLPSSSSLSTSASSSSSSSSSSVRRGRPFRLRSTFPSCLSRALLTIKAESALMKKPSSGRALKCELEQMEHAFLDIDEEDPSQDEWTFKAKDNAEAVLESLNNLRKEGSFCDVIIRAVDRDFPIHKCVVSAVSNYFKAMFSSNLCESNQDTVTINGIHPNILEELLDYAYTSEVKITKNNVQNLLAASNLLEILPVRDACCQYLDKHMDENNSLGIQSFAEMHACRDLQLKARLYSLKMFPEIVACEEFLSVGQSQLIELISSDDLECEREEDVFQAVLKWLEFHPESREPEFHRVLAHVRLPLLSPYFLLDHVDHLPIIQQSKECLRLVEEAKMFHILPDRRSLCNLDRTRPRIKSGLIQSIVCVGGEDDKVVLRSVESWDPSSNSWKQLSCLPFAVSKHGLVVSGSNQMYMAGGEYPDGSASKSLWRFDPILNVWQELAPMLTARSELGLVLLDGYIYAVGGWEGTSRLDSVERYEIDANQWNYVAPMKLAVTSPAVVPHNGSIYVCGGAILEDGDGIDMVQRFNSKVGAWEELTPMLIPRSGSVACVVNGTIYVLGGWHASTENTNKVEKYDETKNSWSFVCPMHERRYRPGVAVLDGHIYAMGGEEGWDKYHDTVEKYYPAKDSWETVAHMPSSRSWLSSASLKVKADCLVDTS</sequence>
<reference evidence="7 8" key="1">
    <citation type="journal article" date="2018" name="Nat. Ecol. Evol.">
        <title>Genomic signatures of mitonuclear coevolution across populations of Tigriopus californicus.</title>
        <authorList>
            <person name="Barreto F.S."/>
            <person name="Watson E.T."/>
            <person name="Lima T.G."/>
            <person name="Willett C.S."/>
            <person name="Edmands S."/>
            <person name="Li W."/>
            <person name="Burton R.S."/>
        </authorList>
    </citation>
    <scope>NUCLEOTIDE SEQUENCE [LARGE SCALE GENOMIC DNA]</scope>
    <source>
        <strain evidence="7 8">San Diego</strain>
    </source>
</reference>
<dbReference type="Pfam" id="PF24981">
    <property type="entry name" value="Beta-prop_ATRN-LZTR1"/>
    <property type="match status" value="1"/>
</dbReference>
<dbReference type="OMA" id="ERRYKPG"/>
<dbReference type="SUPFAM" id="SSF50965">
    <property type="entry name" value="Galactose oxidase, central domain"/>
    <property type="match status" value="1"/>
</dbReference>
<keyword evidence="2" id="KW-0880">Kelch repeat</keyword>
<evidence type="ECO:0000313" key="8">
    <source>
        <dbReference type="Proteomes" id="UP000318571"/>
    </source>
</evidence>
<dbReference type="UniPathway" id="UPA00143"/>
<dbReference type="PIRSF" id="PIRSF037037">
    <property type="entry name" value="Kelch-like_protein_gigaxonin"/>
    <property type="match status" value="1"/>
</dbReference>
<dbReference type="Gene3D" id="1.25.40.420">
    <property type="match status" value="1"/>
</dbReference>
<dbReference type="EMBL" id="VCGU01000010">
    <property type="protein sequence ID" value="TRY69099.1"/>
    <property type="molecule type" value="Genomic_DNA"/>
</dbReference>
<protein>
    <recommendedName>
        <fullName evidence="1">Kelch-like protein diablo</fullName>
    </recommendedName>
</protein>
<accession>A0A553NUJ4</accession>
<evidence type="ECO:0000256" key="1">
    <source>
        <dbReference type="ARBA" id="ARBA00013699"/>
    </source>
</evidence>
<proteinExistence type="predicted"/>
<dbReference type="Gene3D" id="2.120.10.80">
    <property type="entry name" value="Kelch-type beta propeller"/>
    <property type="match status" value="2"/>
</dbReference>
<dbReference type="SMART" id="SM00225">
    <property type="entry name" value="BTB"/>
    <property type="match status" value="1"/>
</dbReference>
<feature type="region of interest" description="Disordered" evidence="5">
    <location>
        <begin position="1"/>
        <end position="36"/>
    </location>
</feature>
<feature type="domain" description="BTB" evidence="6">
    <location>
        <begin position="122"/>
        <end position="189"/>
    </location>
</feature>
<dbReference type="Proteomes" id="UP000318571">
    <property type="component" value="Chromosome 1"/>
</dbReference>
<evidence type="ECO:0000256" key="5">
    <source>
        <dbReference type="SAM" id="MobiDB-lite"/>
    </source>
</evidence>
<dbReference type="PANTHER" id="PTHR45632">
    <property type="entry name" value="LD33804P"/>
    <property type="match status" value="1"/>
</dbReference>
<comment type="function">
    <text evidence="4">Probable substrate-specific adapter of an E3 ubiquitin-protein ligase complex which mediates the ubiquitination and subsequent proteasomal degradation of target proteins. May have a role in synapse differentiation and growth.</text>
</comment>
<evidence type="ECO:0000313" key="7">
    <source>
        <dbReference type="EMBL" id="TRY69099.1"/>
    </source>
</evidence>
<dbReference type="SUPFAM" id="SSF54695">
    <property type="entry name" value="POZ domain"/>
    <property type="match status" value="1"/>
</dbReference>
<dbReference type="AlphaFoldDB" id="A0A553NUJ4"/>
<dbReference type="InterPro" id="IPR015915">
    <property type="entry name" value="Kelch-typ_b-propeller"/>
</dbReference>
<dbReference type="Pfam" id="PF07707">
    <property type="entry name" value="BACK"/>
    <property type="match status" value="1"/>
</dbReference>
<dbReference type="GO" id="GO:0003779">
    <property type="term" value="F:actin binding"/>
    <property type="evidence" value="ECO:0007669"/>
    <property type="project" value="UniProtKB-KW"/>
</dbReference>